<evidence type="ECO:0000313" key="1">
    <source>
        <dbReference type="EMBL" id="MBE1580530.1"/>
    </source>
</evidence>
<evidence type="ECO:0000313" key="2">
    <source>
        <dbReference type="Proteomes" id="UP000656548"/>
    </source>
</evidence>
<dbReference type="Proteomes" id="UP000656548">
    <property type="component" value="Unassembled WGS sequence"/>
</dbReference>
<dbReference type="EMBL" id="JADBEJ010000007">
    <property type="protein sequence ID" value="MBE1580530.1"/>
    <property type="molecule type" value="Genomic_DNA"/>
</dbReference>
<proteinExistence type="predicted"/>
<comment type="caution">
    <text evidence="1">The sequence shown here is derived from an EMBL/GenBank/DDBJ whole genome shotgun (WGS) entry which is preliminary data.</text>
</comment>
<protein>
    <recommendedName>
        <fullName evidence="3">Transposase</fullName>
    </recommendedName>
</protein>
<name>A0ABR9LJ71_9PSEU</name>
<reference evidence="1 2" key="1">
    <citation type="submission" date="2020-10" db="EMBL/GenBank/DDBJ databases">
        <title>Sequencing the genomes of 1000 actinobacteria strains.</title>
        <authorList>
            <person name="Klenk H.-P."/>
        </authorList>
    </citation>
    <scope>NUCLEOTIDE SEQUENCE [LARGE SCALE GENOMIC DNA]</scope>
    <source>
        <strain evidence="1 2">DSM 46661</strain>
    </source>
</reference>
<evidence type="ECO:0008006" key="3">
    <source>
        <dbReference type="Google" id="ProtNLM"/>
    </source>
</evidence>
<sequence length="56" mass="6299">MTDVVNDLVELWLIEQGLLDEKRKPKKKRVIHAASAARRAIPAKQQAFEMPTAKAS</sequence>
<keyword evidence="2" id="KW-1185">Reference proteome</keyword>
<organism evidence="1 2">
    <name type="scientific">Amycolatopsis roodepoortensis</name>
    <dbReference type="NCBI Taxonomy" id="700274"/>
    <lineage>
        <taxon>Bacteria</taxon>
        <taxon>Bacillati</taxon>
        <taxon>Actinomycetota</taxon>
        <taxon>Actinomycetes</taxon>
        <taxon>Pseudonocardiales</taxon>
        <taxon>Pseudonocardiaceae</taxon>
        <taxon>Amycolatopsis</taxon>
    </lineage>
</organism>
<gene>
    <name evidence="1" type="ORF">H4W30_007611</name>
</gene>
<accession>A0ABR9LJ71</accession>